<keyword evidence="4" id="KW-0732">Signal</keyword>
<dbReference type="PANTHER" id="PTHR13068:SF36">
    <property type="entry name" value="TRANSCRIPTION TERMINATION FACTOR MTEF1, CHLOROPLASTIC"/>
    <property type="match status" value="1"/>
</dbReference>
<organism evidence="5 6">
    <name type="scientific">Spirodela intermedia</name>
    <name type="common">Intermediate duckweed</name>
    <dbReference type="NCBI Taxonomy" id="51605"/>
    <lineage>
        <taxon>Eukaryota</taxon>
        <taxon>Viridiplantae</taxon>
        <taxon>Streptophyta</taxon>
        <taxon>Embryophyta</taxon>
        <taxon>Tracheophyta</taxon>
        <taxon>Spermatophyta</taxon>
        <taxon>Magnoliopsida</taxon>
        <taxon>Liliopsida</taxon>
        <taxon>Araceae</taxon>
        <taxon>Lemnoideae</taxon>
        <taxon>Spirodela</taxon>
    </lineage>
</organism>
<keyword evidence="2" id="KW-0805">Transcription regulation</keyword>
<dbReference type="EMBL" id="LR746267">
    <property type="protein sequence ID" value="CAA7395032.1"/>
    <property type="molecule type" value="Genomic_DNA"/>
</dbReference>
<accession>A0A7I8KC29</accession>
<reference evidence="5" key="1">
    <citation type="submission" date="2020-02" db="EMBL/GenBank/DDBJ databases">
        <authorList>
            <person name="Scholz U."/>
            <person name="Mascher M."/>
            <person name="Fiebig A."/>
        </authorList>
    </citation>
    <scope>NUCLEOTIDE SEQUENCE</scope>
</reference>
<keyword evidence="3" id="KW-0809">Transit peptide</keyword>
<dbReference type="Pfam" id="PF02536">
    <property type="entry name" value="mTERF"/>
    <property type="match status" value="1"/>
</dbReference>
<dbReference type="OrthoDB" id="637682at2759"/>
<dbReference type="SMART" id="SM00733">
    <property type="entry name" value="Mterf"/>
    <property type="match status" value="2"/>
</dbReference>
<name>A0A7I8KC29_SPIIN</name>
<dbReference type="PANTHER" id="PTHR13068">
    <property type="entry name" value="CGI-12 PROTEIN-RELATED"/>
    <property type="match status" value="1"/>
</dbReference>
<dbReference type="GO" id="GO:0003676">
    <property type="term" value="F:nucleic acid binding"/>
    <property type="evidence" value="ECO:0007669"/>
    <property type="project" value="InterPro"/>
</dbReference>
<feature type="chain" id="PRO_5029442647" evidence="4">
    <location>
        <begin position="21"/>
        <end position="123"/>
    </location>
</feature>
<gene>
    <name evidence="5" type="ORF">SI8410_04005693</name>
</gene>
<keyword evidence="2" id="KW-0804">Transcription</keyword>
<evidence type="ECO:0000313" key="5">
    <source>
        <dbReference type="EMBL" id="CAA7395032.1"/>
    </source>
</evidence>
<evidence type="ECO:0000313" key="6">
    <source>
        <dbReference type="Proteomes" id="UP000663760"/>
    </source>
</evidence>
<dbReference type="AlphaFoldDB" id="A0A7I8KC29"/>
<dbReference type="Gene3D" id="1.25.70.10">
    <property type="entry name" value="Transcription termination factor 3, mitochondrial"/>
    <property type="match status" value="1"/>
</dbReference>
<proteinExistence type="inferred from homology"/>
<evidence type="ECO:0000256" key="2">
    <source>
        <dbReference type="ARBA" id="ARBA00022472"/>
    </source>
</evidence>
<dbReference type="InterPro" id="IPR038538">
    <property type="entry name" value="MTERF_sf"/>
</dbReference>
<protein>
    <submittedName>
        <fullName evidence="5">Uncharacterized protein</fullName>
    </submittedName>
</protein>
<keyword evidence="6" id="KW-1185">Reference proteome</keyword>
<evidence type="ECO:0000256" key="4">
    <source>
        <dbReference type="SAM" id="SignalP"/>
    </source>
</evidence>
<keyword evidence="2" id="KW-0806">Transcription termination</keyword>
<dbReference type="GO" id="GO:0006353">
    <property type="term" value="P:DNA-templated transcription termination"/>
    <property type="evidence" value="ECO:0007669"/>
    <property type="project" value="UniProtKB-KW"/>
</dbReference>
<feature type="signal peptide" evidence="4">
    <location>
        <begin position="1"/>
        <end position="20"/>
    </location>
</feature>
<evidence type="ECO:0000256" key="1">
    <source>
        <dbReference type="ARBA" id="ARBA00007692"/>
    </source>
</evidence>
<dbReference type="InterPro" id="IPR003690">
    <property type="entry name" value="MTERF"/>
</dbReference>
<comment type="similarity">
    <text evidence="1">Belongs to the mTERF family.</text>
</comment>
<dbReference type="Proteomes" id="UP000663760">
    <property type="component" value="Chromosome 4"/>
</dbReference>
<sequence length="123" mass="14142">MGVHRITCRTTLLLVSSVEGTLIPKLEYIQNLGFSRREAIKMVLRSPGLFTFSIEKNFRPKVAYLDFPQYFSFSLEGKIKPRHRLLVENGFEDMSLANMLKVSDGEFNDRLVEMRLRSVGGKI</sequence>
<evidence type="ECO:0000256" key="3">
    <source>
        <dbReference type="ARBA" id="ARBA00022946"/>
    </source>
</evidence>